<evidence type="ECO:0000256" key="6">
    <source>
        <dbReference type="ARBA" id="ARBA00022884"/>
    </source>
</evidence>
<evidence type="ECO:0000256" key="3">
    <source>
        <dbReference type="ARBA" id="ARBA00022722"/>
    </source>
</evidence>
<keyword evidence="9" id="KW-1185">Reference proteome</keyword>
<keyword evidence="6" id="KW-0694">RNA-binding</keyword>
<keyword evidence="2" id="KW-1277">Toxin-antitoxin system</keyword>
<keyword evidence="4" id="KW-0255">Endonuclease</keyword>
<dbReference type="AlphaFoldDB" id="A0A1I2YHM7"/>
<dbReference type="SUPFAM" id="SSF54786">
    <property type="entry name" value="YcfA/nrd intein domain"/>
    <property type="match status" value="1"/>
</dbReference>
<keyword evidence="3" id="KW-0540">Nuclease</keyword>
<sequence length="71" mass="8055">MVINQEKGMKWNELIRKLKKAGYVYLRDAKGSHEYWHHPDKKGSEIVIAKHGAKEIGTGLANKILKEAGLK</sequence>
<dbReference type="InterPro" id="IPR012933">
    <property type="entry name" value="HicA_mRNA_interferase"/>
</dbReference>
<dbReference type="GO" id="GO:0016787">
    <property type="term" value="F:hydrolase activity"/>
    <property type="evidence" value="ECO:0007669"/>
    <property type="project" value="UniProtKB-KW"/>
</dbReference>
<evidence type="ECO:0000256" key="7">
    <source>
        <dbReference type="ARBA" id="ARBA00023016"/>
    </source>
</evidence>
<protein>
    <submittedName>
        <fullName evidence="8">Predicted RNA binding protein YcfA, dsRBD-like fold, HicA-like mRNA interferase family</fullName>
    </submittedName>
</protein>
<proteinExistence type="inferred from homology"/>
<evidence type="ECO:0000313" key="8">
    <source>
        <dbReference type="EMBL" id="SFH25090.1"/>
    </source>
</evidence>
<gene>
    <name evidence="8" type="ORF">SAMN04489864_107102</name>
</gene>
<comment type="similarity">
    <text evidence="1">Belongs to the HicA mRNA interferase family.</text>
</comment>
<reference evidence="8 9" key="1">
    <citation type="submission" date="2016-10" db="EMBL/GenBank/DDBJ databases">
        <authorList>
            <person name="de Groot N.N."/>
        </authorList>
    </citation>
    <scope>NUCLEOTIDE SEQUENCE [LARGE SCALE GENOMIC DNA]</scope>
    <source>
        <strain evidence="8 9">DSM 18684</strain>
    </source>
</reference>
<evidence type="ECO:0000313" key="9">
    <source>
        <dbReference type="Proteomes" id="UP000199666"/>
    </source>
</evidence>
<keyword evidence="7" id="KW-0346">Stress response</keyword>
<dbReference type="Proteomes" id="UP000199666">
    <property type="component" value="Unassembled WGS sequence"/>
</dbReference>
<accession>A0A1I2YHM7</accession>
<evidence type="ECO:0000256" key="4">
    <source>
        <dbReference type="ARBA" id="ARBA00022759"/>
    </source>
</evidence>
<name>A0A1I2YHM7_9SPHI</name>
<dbReference type="Gene3D" id="3.30.920.30">
    <property type="entry name" value="Hypothetical protein"/>
    <property type="match status" value="1"/>
</dbReference>
<dbReference type="RefSeq" id="WP_218155057.1">
    <property type="nucleotide sequence ID" value="NZ_FOPP01000007.1"/>
</dbReference>
<evidence type="ECO:0000256" key="1">
    <source>
        <dbReference type="ARBA" id="ARBA00006620"/>
    </source>
</evidence>
<evidence type="ECO:0000256" key="5">
    <source>
        <dbReference type="ARBA" id="ARBA00022801"/>
    </source>
</evidence>
<evidence type="ECO:0000256" key="2">
    <source>
        <dbReference type="ARBA" id="ARBA00022649"/>
    </source>
</evidence>
<dbReference type="GO" id="GO:0003729">
    <property type="term" value="F:mRNA binding"/>
    <property type="evidence" value="ECO:0007669"/>
    <property type="project" value="InterPro"/>
</dbReference>
<dbReference type="Pfam" id="PF07927">
    <property type="entry name" value="HicA_toxin"/>
    <property type="match status" value="1"/>
</dbReference>
<keyword evidence="5" id="KW-0378">Hydrolase</keyword>
<dbReference type="GO" id="GO:0004519">
    <property type="term" value="F:endonuclease activity"/>
    <property type="evidence" value="ECO:0007669"/>
    <property type="project" value="UniProtKB-KW"/>
</dbReference>
<organism evidence="8 9">
    <name type="scientific">Pedobacter insulae</name>
    <dbReference type="NCBI Taxonomy" id="414048"/>
    <lineage>
        <taxon>Bacteria</taxon>
        <taxon>Pseudomonadati</taxon>
        <taxon>Bacteroidota</taxon>
        <taxon>Sphingobacteriia</taxon>
        <taxon>Sphingobacteriales</taxon>
        <taxon>Sphingobacteriaceae</taxon>
        <taxon>Pedobacter</taxon>
    </lineage>
</organism>
<dbReference type="InterPro" id="IPR038570">
    <property type="entry name" value="HicA_sf"/>
</dbReference>
<dbReference type="EMBL" id="FOPP01000007">
    <property type="protein sequence ID" value="SFH25090.1"/>
    <property type="molecule type" value="Genomic_DNA"/>
</dbReference>